<dbReference type="InterPro" id="IPR001005">
    <property type="entry name" value="SANT/Myb"/>
</dbReference>
<keyword evidence="7" id="KW-1185">Reference proteome</keyword>
<evidence type="ECO:0000256" key="1">
    <source>
        <dbReference type="ARBA" id="ARBA00004123"/>
    </source>
</evidence>
<dbReference type="STRING" id="63057.A0A2P5CF44"/>
<feature type="compositionally biased region" description="Basic and acidic residues" evidence="3">
    <location>
        <begin position="1"/>
        <end position="10"/>
    </location>
</feature>
<dbReference type="PANTHER" id="PTHR45614">
    <property type="entry name" value="MYB PROTEIN-RELATED"/>
    <property type="match status" value="1"/>
</dbReference>
<dbReference type="FunFam" id="1.10.10.60:FF:000381">
    <property type="entry name" value="Transcription factor MYB119"/>
    <property type="match status" value="1"/>
</dbReference>
<protein>
    <submittedName>
        <fullName evidence="6">GAMYB transcription factor</fullName>
    </submittedName>
</protein>
<dbReference type="CDD" id="cd00167">
    <property type="entry name" value="SANT"/>
    <property type="match status" value="1"/>
</dbReference>
<evidence type="ECO:0000259" key="5">
    <source>
        <dbReference type="PROSITE" id="PS51294"/>
    </source>
</evidence>
<feature type="domain" description="Myb-like" evidence="4">
    <location>
        <begin position="154"/>
        <end position="204"/>
    </location>
</feature>
<dbReference type="InterPro" id="IPR017930">
    <property type="entry name" value="Myb_dom"/>
</dbReference>
<organism evidence="6 7">
    <name type="scientific">Trema orientale</name>
    <name type="common">Charcoal tree</name>
    <name type="synonym">Celtis orientalis</name>
    <dbReference type="NCBI Taxonomy" id="63057"/>
    <lineage>
        <taxon>Eukaryota</taxon>
        <taxon>Viridiplantae</taxon>
        <taxon>Streptophyta</taxon>
        <taxon>Embryophyta</taxon>
        <taxon>Tracheophyta</taxon>
        <taxon>Spermatophyta</taxon>
        <taxon>Magnoliopsida</taxon>
        <taxon>eudicotyledons</taxon>
        <taxon>Gunneridae</taxon>
        <taxon>Pentapetalae</taxon>
        <taxon>rosids</taxon>
        <taxon>fabids</taxon>
        <taxon>Rosales</taxon>
        <taxon>Cannabaceae</taxon>
        <taxon>Trema</taxon>
    </lineage>
</organism>
<dbReference type="EMBL" id="JXTC01000372">
    <property type="protein sequence ID" value="PON59652.1"/>
    <property type="molecule type" value="Genomic_DNA"/>
</dbReference>
<reference evidence="7" key="1">
    <citation type="submission" date="2016-06" db="EMBL/GenBank/DDBJ databases">
        <title>Parallel loss of symbiosis genes in relatives of nitrogen-fixing non-legume Parasponia.</title>
        <authorList>
            <person name="Van Velzen R."/>
            <person name="Holmer R."/>
            <person name="Bu F."/>
            <person name="Rutten L."/>
            <person name="Van Zeijl A."/>
            <person name="Liu W."/>
            <person name="Santuari L."/>
            <person name="Cao Q."/>
            <person name="Sharma T."/>
            <person name="Shen D."/>
            <person name="Roswanjaya Y."/>
            <person name="Wardhani T."/>
            <person name="Kalhor M.S."/>
            <person name="Jansen J."/>
            <person name="Van den Hoogen J."/>
            <person name="Gungor B."/>
            <person name="Hartog M."/>
            <person name="Hontelez J."/>
            <person name="Verver J."/>
            <person name="Yang W.-C."/>
            <person name="Schijlen E."/>
            <person name="Repin R."/>
            <person name="Schilthuizen M."/>
            <person name="Schranz E."/>
            <person name="Heidstra R."/>
            <person name="Miyata K."/>
            <person name="Fedorova E."/>
            <person name="Kohlen W."/>
            <person name="Bisseling T."/>
            <person name="Smit S."/>
            <person name="Geurts R."/>
        </authorList>
    </citation>
    <scope>NUCLEOTIDE SEQUENCE [LARGE SCALE GENOMIC DNA]</scope>
    <source>
        <strain evidence="7">cv. RG33-2</strain>
    </source>
</reference>
<evidence type="ECO:0000259" key="4">
    <source>
        <dbReference type="PROSITE" id="PS50090"/>
    </source>
</evidence>
<dbReference type="InterPro" id="IPR009057">
    <property type="entry name" value="Homeodomain-like_sf"/>
</dbReference>
<comment type="caution">
    <text evidence="6">The sequence shown here is derived from an EMBL/GenBank/DDBJ whole genome shotgun (WGS) entry which is preliminary data.</text>
</comment>
<sequence length="374" mass="42518">MKPCSKDDHASQLPINVASSPKGNPYIQDFLHDILDHDHHFPANGSSSNPIFGSKTPCFDPNLEAYTYGGCENNIGLFYDQYYNRSFAENNNFQSGEYLDILPCRNPIDMIGSNWSCFNLNRQEDMKPLSFVVPDNHEVSSCITAENGYYKKVAMNKNKDTWSEEEDKVLIQAHAEIGNKWAEIAKRLPGRTENSIKNHWNATKRRQHSKRKCRSKYPRGSTLLQDYIKSLNLGTSSTTRQNQRQTTATKNAINITNDTIITDESVPFTQPPKTTLEFCFTTNDYDGDFDEDPTDFCFDKNIFQDGTYSTIEYFLDEMLPFVADYSKLEPGSDHMELPVEDNNNIAAVMKSDGLVKDVDLVEMISKVNEVIANV</sequence>
<dbReference type="AlphaFoldDB" id="A0A2P5CF44"/>
<evidence type="ECO:0000256" key="2">
    <source>
        <dbReference type="ARBA" id="ARBA00023242"/>
    </source>
</evidence>
<dbReference type="Pfam" id="PF00249">
    <property type="entry name" value="Myb_DNA-binding"/>
    <property type="match status" value="1"/>
</dbReference>
<dbReference type="GO" id="GO:0000978">
    <property type="term" value="F:RNA polymerase II cis-regulatory region sequence-specific DNA binding"/>
    <property type="evidence" value="ECO:0007669"/>
    <property type="project" value="TreeGrafter"/>
</dbReference>
<evidence type="ECO:0000313" key="6">
    <source>
        <dbReference type="EMBL" id="PON59652.1"/>
    </source>
</evidence>
<name>A0A2P5CF44_TREOI</name>
<dbReference type="SMART" id="SM00717">
    <property type="entry name" value="SANT"/>
    <property type="match status" value="1"/>
</dbReference>
<dbReference type="InParanoid" id="A0A2P5CF44"/>
<accession>A0A2P5CF44</accession>
<proteinExistence type="predicted"/>
<dbReference type="PROSITE" id="PS51294">
    <property type="entry name" value="HTH_MYB"/>
    <property type="match status" value="1"/>
</dbReference>
<evidence type="ECO:0000313" key="7">
    <source>
        <dbReference type="Proteomes" id="UP000237000"/>
    </source>
</evidence>
<dbReference type="OrthoDB" id="2143914at2759"/>
<gene>
    <name evidence="6" type="ORF">TorRG33x02_287240</name>
</gene>
<comment type="subcellular location">
    <subcellularLocation>
        <location evidence="1">Nucleus</location>
    </subcellularLocation>
</comment>
<dbReference type="PROSITE" id="PS50090">
    <property type="entry name" value="MYB_LIKE"/>
    <property type="match status" value="1"/>
</dbReference>
<dbReference type="GO" id="GO:0005634">
    <property type="term" value="C:nucleus"/>
    <property type="evidence" value="ECO:0007669"/>
    <property type="project" value="UniProtKB-SubCell"/>
</dbReference>
<keyword evidence="2" id="KW-0539">Nucleus</keyword>
<dbReference type="SUPFAM" id="SSF46689">
    <property type="entry name" value="Homeodomain-like"/>
    <property type="match status" value="1"/>
</dbReference>
<dbReference type="Proteomes" id="UP000237000">
    <property type="component" value="Unassembled WGS sequence"/>
</dbReference>
<dbReference type="GO" id="GO:0000981">
    <property type="term" value="F:DNA-binding transcription factor activity, RNA polymerase II-specific"/>
    <property type="evidence" value="ECO:0007669"/>
    <property type="project" value="TreeGrafter"/>
</dbReference>
<feature type="region of interest" description="Disordered" evidence="3">
    <location>
        <begin position="1"/>
        <end position="20"/>
    </location>
</feature>
<dbReference type="Gene3D" id="1.10.10.60">
    <property type="entry name" value="Homeodomain-like"/>
    <property type="match status" value="1"/>
</dbReference>
<dbReference type="InterPro" id="IPR050560">
    <property type="entry name" value="MYB_TF"/>
</dbReference>
<dbReference type="PANTHER" id="PTHR45614:SF285">
    <property type="entry name" value="TRANSCRIPTION FACTOR MYB98"/>
    <property type="match status" value="1"/>
</dbReference>
<feature type="domain" description="HTH myb-type" evidence="5">
    <location>
        <begin position="154"/>
        <end position="208"/>
    </location>
</feature>
<evidence type="ECO:0000256" key="3">
    <source>
        <dbReference type="SAM" id="MobiDB-lite"/>
    </source>
</evidence>